<evidence type="ECO:0000256" key="2">
    <source>
        <dbReference type="SAM" id="Phobius"/>
    </source>
</evidence>
<feature type="transmembrane region" description="Helical" evidence="2">
    <location>
        <begin position="23"/>
        <end position="47"/>
    </location>
</feature>
<keyword evidence="4" id="KW-1185">Reference proteome</keyword>
<keyword evidence="2" id="KW-1133">Transmembrane helix</keyword>
<dbReference type="AlphaFoldDB" id="A0A9W4WKT6"/>
<keyword evidence="2" id="KW-0812">Transmembrane</keyword>
<accession>A0A9W4WKT6</accession>
<feature type="compositionally biased region" description="Polar residues" evidence="1">
    <location>
        <begin position="60"/>
        <end position="76"/>
    </location>
</feature>
<dbReference type="EMBL" id="CAMGZC010000579">
    <property type="protein sequence ID" value="CAI0648616.1"/>
    <property type="molecule type" value="Genomic_DNA"/>
</dbReference>
<evidence type="ECO:0000313" key="3">
    <source>
        <dbReference type="EMBL" id="CAI0648616.1"/>
    </source>
</evidence>
<name>A0A9W4WKT6_9PEZI</name>
<sequence length="123" mass="13212">MSLIRCSRSTARIGGGKGVSPGAIAGIVVGIVVGLLALVGGVLFVGLRKRRQKRDERFSQSEITPTEGNHNYQGVTYDSKHGVPGYVPEDREMEIMYPTPIELSSNTRAAEVEGNSRPIELAS</sequence>
<protein>
    <submittedName>
        <fullName evidence="3">Uncharacterized protein</fullName>
    </submittedName>
</protein>
<evidence type="ECO:0000256" key="1">
    <source>
        <dbReference type="SAM" id="MobiDB-lite"/>
    </source>
</evidence>
<reference evidence="3" key="1">
    <citation type="submission" date="2022-08" db="EMBL/GenBank/DDBJ databases">
        <authorList>
            <person name="Giroux E."/>
            <person name="Giroux E."/>
        </authorList>
    </citation>
    <scope>NUCLEOTIDE SEQUENCE</scope>
    <source>
        <strain evidence="3">H1091258</strain>
    </source>
</reference>
<organism evidence="3 4">
    <name type="scientific">Colletotrichum noveboracense</name>
    <dbReference type="NCBI Taxonomy" id="2664923"/>
    <lineage>
        <taxon>Eukaryota</taxon>
        <taxon>Fungi</taxon>
        <taxon>Dikarya</taxon>
        <taxon>Ascomycota</taxon>
        <taxon>Pezizomycotina</taxon>
        <taxon>Sordariomycetes</taxon>
        <taxon>Hypocreomycetidae</taxon>
        <taxon>Glomerellales</taxon>
        <taxon>Glomerellaceae</taxon>
        <taxon>Colletotrichum</taxon>
        <taxon>Colletotrichum gloeosporioides species complex</taxon>
    </lineage>
</organism>
<gene>
    <name evidence="3" type="ORF">CGXH109_LOCUS77617</name>
</gene>
<evidence type="ECO:0000313" key="4">
    <source>
        <dbReference type="Proteomes" id="UP001152533"/>
    </source>
</evidence>
<comment type="caution">
    <text evidence="3">The sequence shown here is derived from an EMBL/GenBank/DDBJ whole genome shotgun (WGS) entry which is preliminary data.</text>
</comment>
<dbReference type="Proteomes" id="UP001152533">
    <property type="component" value="Unassembled WGS sequence"/>
</dbReference>
<keyword evidence="2" id="KW-0472">Membrane</keyword>
<proteinExistence type="predicted"/>
<dbReference type="CDD" id="cd12087">
    <property type="entry name" value="TM_EGFR-like"/>
    <property type="match status" value="1"/>
</dbReference>
<feature type="region of interest" description="Disordered" evidence="1">
    <location>
        <begin position="50"/>
        <end position="83"/>
    </location>
</feature>